<organism evidence="2 3">
    <name type="scientific">Alteromonas marina</name>
    <dbReference type="NCBI Taxonomy" id="203795"/>
    <lineage>
        <taxon>Bacteria</taxon>
        <taxon>Pseudomonadati</taxon>
        <taxon>Pseudomonadota</taxon>
        <taxon>Gammaproteobacteria</taxon>
        <taxon>Alteromonadales</taxon>
        <taxon>Alteromonadaceae</taxon>
        <taxon>Alteromonas/Salinimonas group</taxon>
        <taxon>Alteromonas</taxon>
    </lineage>
</organism>
<protein>
    <submittedName>
        <fullName evidence="2">Uncharacterized protein</fullName>
    </submittedName>
</protein>
<reference evidence="2 3" key="1">
    <citation type="submission" date="2014-12" db="EMBL/GenBank/DDBJ databases">
        <title>Genome sequencing of Alteromonas marina AD001.</title>
        <authorList>
            <person name="Adrian T.G.S."/>
            <person name="Chan K.G."/>
        </authorList>
    </citation>
    <scope>NUCLEOTIDE SEQUENCE [LARGE SCALE GENOMIC DNA]</scope>
    <source>
        <strain evidence="2 3">AD001</strain>
    </source>
</reference>
<evidence type="ECO:0000313" key="2">
    <source>
        <dbReference type="EMBL" id="KHT52839.1"/>
    </source>
</evidence>
<evidence type="ECO:0000256" key="1">
    <source>
        <dbReference type="SAM" id="Phobius"/>
    </source>
</evidence>
<dbReference type="OrthoDB" id="6238758at2"/>
<sequence>MLNNDNNKRSKILHSQLPLVAIIVVAVCVYLAHKFQSSVLKDTSIVNGIGNSCNFVNETCEFLIDDRLAIATFSAMPEAEESVTIKLLVPEGEEIESAWIEGVNMYMGKIPVLLDNDGEGKWSGWFMLGSCSEPVMKWQLRLNIKDKESPSYLYFVTQQ</sequence>
<evidence type="ECO:0000313" key="3">
    <source>
        <dbReference type="Proteomes" id="UP000031197"/>
    </source>
</evidence>
<accession>A0A0B3YFL9</accession>
<proteinExistence type="predicted"/>
<keyword evidence="1" id="KW-1133">Transmembrane helix</keyword>
<dbReference type="EMBL" id="JWLW01000016">
    <property type="protein sequence ID" value="KHT52839.1"/>
    <property type="molecule type" value="Genomic_DNA"/>
</dbReference>
<dbReference type="AlphaFoldDB" id="A0A0B3YFL9"/>
<gene>
    <name evidence="2" type="ORF">RJ41_10170</name>
</gene>
<keyword evidence="1" id="KW-0812">Transmembrane</keyword>
<name>A0A0B3YFL9_9ALTE</name>
<feature type="transmembrane region" description="Helical" evidence="1">
    <location>
        <begin position="12"/>
        <end position="32"/>
    </location>
</feature>
<dbReference type="Proteomes" id="UP000031197">
    <property type="component" value="Unassembled WGS sequence"/>
</dbReference>
<keyword evidence="1" id="KW-0472">Membrane</keyword>
<dbReference type="RefSeq" id="WP_039220111.1">
    <property type="nucleotide sequence ID" value="NZ_JWLW01000016.1"/>
</dbReference>
<keyword evidence="3" id="KW-1185">Reference proteome</keyword>
<comment type="caution">
    <text evidence="2">The sequence shown here is derived from an EMBL/GenBank/DDBJ whole genome shotgun (WGS) entry which is preliminary data.</text>
</comment>